<organism evidence="2 3">
    <name type="scientific">Lasiosphaeris hirsuta</name>
    <dbReference type="NCBI Taxonomy" id="260670"/>
    <lineage>
        <taxon>Eukaryota</taxon>
        <taxon>Fungi</taxon>
        <taxon>Dikarya</taxon>
        <taxon>Ascomycota</taxon>
        <taxon>Pezizomycotina</taxon>
        <taxon>Sordariomycetes</taxon>
        <taxon>Sordariomycetidae</taxon>
        <taxon>Sordariales</taxon>
        <taxon>Lasiosphaeriaceae</taxon>
        <taxon>Lasiosphaeris</taxon>
    </lineage>
</organism>
<gene>
    <name evidence="2" type="ORF">B0H67DRAFT_610747</name>
</gene>
<dbReference type="Proteomes" id="UP001172102">
    <property type="component" value="Unassembled WGS sequence"/>
</dbReference>
<protein>
    <submittedName>
        <fullName evidence="2">Uncharacterized protein</fullName>
    </submittedName>
</protein>
<comment type="caution">
    <text evidence="2">The sequence shown here is derived from an EMBL/GenBank/DDBJ whole genome shotgun (WGS) entry which is preliminary data.</text>
</comment>
<accession>A0AA40DX03</accession>
<evidence type="ECO:0000313" key="3">
    <source>
        <dbReference type="Proteomes" id="UP001172102"/>
    </source>
</evidence>
<sequence length="101" mass="10816">MISTPTTILGGMVAGLVLFADLAAARTWAGGVDMQQACNWQAGAGYTAMVAGNNAWSWICFKNEGDWTGINVDAYCKQRYGNTAYADPQGGGPYDWGCYYP</sequence>
<dbReference type="AlphaFoldDB" id="A0AA40DX03"/>
<keyword evidence="3" id="KW-1185">Reference proteome</keyword>
<proteinExistence type="predicted"/>
<evidence type="ECO:0000256" key="1">
    <source>
        <dbReference type="SAM" id="SignalP"/>
    </source>
</evidence>
<name>A0AA40DX03_9PEZI</name>
<reference evidence="2" key="1">
    <citation type="submission" date="2023-06" db="EMBL/GenBank/DDBJ databases">
        <title>Genome-scale phylogeny and comparative genomics of the fungal order Sordariales.</title>
        <authorList>
            <consortium name="Lawrence Berkeley National Laboratory"/>
            <person name="Hensen N."/>
            <person name="Bonometti L."/>
            <person name="Westerberg I."/>
            <person name="Brannstrom I.O."/>
            <person name="Guillou S."/>
            <person name="Cros-Aarteil S."/>
            <person name="Calhoun S."/>
            <person name="Haridas S."/>
            <person name="Kuo A."/>
            <person name="Mondo S."/>
            <person name="Pangilinan J."/>
            <person name="Riley R."/>
            <person name="Labutti K."/>
            <person name="Andreopoulos B."/>
            <person name="Lipzen A."/>
            <person name="Chen C."/>
            <person name="Yanf M."/>
            <person name="Daum C."/>
            <person name="Ng V."/>
            <person name="Clum A."/>
            <person name="Steindorff A."/>
            <person name="Ohm R."/>
            <person name="Martin F."/>
            <person name="Silar P."/>
            <person name="Natvig D."/>
            <person name="Lalanne C."/>
            <person name="Gautier V."/>
            <person name="Ament-Velasquez S.L."/>
            <person name="Kruys A."/>
            <person name="Hutchinson M.I."/>
            <person name="Powell A.J."/>
            <person name="Barry K."/>
            <person name="Miller A.N."/>
            <person name="Grigoriev I.V."/>
            <person name="Debuchy R."/>
            <person name="Gladieux P."/>
            <person name="Thoren M.H."/>
            <person name="Johannesson H."/>
        </authorList>
    </citation>
    <scope>NUCLEOTIDE SEQUENCE</scope>
    <source>
        <strain evidence="2">SMH4607-1</strain>
    </source>
</reference>
<evidence type="ECO:0000313" key="2">
    <source>
        <dbReference type="EMBL" id="KAK0716151.1"/>
    </source>
</evidence>
<feature type="signal peptide" evidence="1">
    <location>
        <begin position="1"/>
        <end position="25"/>
    </location>
</feature>
<dbReference type="EMBL" id="JAUKUA010000004">
    <property type="protein sequence ID" value="KAK0716151.1"/>
    <property type="molecule type" value="Genomic_DNA"/>
</dbReference>
<feature type="chain" id="PRO_5041364584" evidence="1">
    <location>
        <begin position="26"/>
        <end position="101"/>
    </location>
</feature>
<keyword evidence="1" id="KW-0732">Signal</keyword>